<feature type="region of interest" description="Disordered" evidence="1">
    <location>
        <begin position="121"/>
        <end position="154"/>
    </location>
</feature>
<feature type="region of interest" description="Disordered" evidence="1">
    <location>
        <begin position="97"/>
        <end position="116"/>
    </location>
</feature>
<evidence type="ECO:0000313" key="2">
    <source>
        <dbReference type="EMBL" id="KAA0721546.1"/>
    </source>
</evidence>
<dbReference type="EMBL" id="SOYY01000005">
    <property type="protein sequence ID" value="KAA0721546.1"/>
    <property type="molecule type" value="Genomic_DNA"/>
</dbReference>
<dbReference type="AlphaFoldDB" id="A0A5A9PKS2"/>
<comment type="caution">
    <text evidence="2">The sequence shown here is derived from an EMBL/GenBank/DDBJ whole genome shotgun (WGS) entry which is preliminary data.</text>
</comment>
<protein>
    <submittedName>
        <fullName evidence="2">Uncharacterized protein</fullName>
    </submittedName>
</protein>
<reference evidence="2 3" key="1">
    <citation type="journal article" date="2019" name="Mol. Ecol. Resour.">
        <title>Chromosome-level genome assembly of Triplophysa tibetana, a fish adapted to the harsh high-altitude environment of the Tibetan Plateau.</title>
        <authorList>
            <person name="Yang X."/>
            <person name="Liu H."/>
            <person name="Ma Z."/>
            <person name="Zou Y."/>
            <person name="Zou M."/>
            <person name="Mao Y."/>
            <person name="Li X."/>
            <person name="Wang H."/>
            <person name="Chen T."/>
            <person name="Wang W."/>
            <person name="Yang R."/>
        </authorList>
    </citation>
    <scope>NUCLEOTIDE SEQUENCE [LARGE SCALE GENOMIC DNA]</scope>
    <source>
        <strain evidence="2">TTIB1903HZAU</strain>
        <tissue evidence="2">Muscle</tissue>
    </source>
</reference>
<name>A0A5A9PKS2_9TELE</name>
<evidence type="ECO:0000313" key="3">
    <source>
        <dbReference type="Proteomes" id="UP000324632"/>
    </source>
</evidence>
<proteinExistence type="predicted"/>
<accession>A0A5A9PKS2</accession>
<organism evidence="2 3">
    <name type="scientific">Triplophysa tibetana</name>
    <dbReference type="NCBI Taxonomy" id="1572043"/>
    <lineage>
        <taxon>Eukaryota</taxon>
        <taxon>Metazoa</taxon>
        <taxon>Chordata</taxon>
        <taxon>Craniata</taxon>
        <taxon>Vertebrata</taxon>
        <taxon>Euteleostomi</taxon>
        <taxon>Actinopterygii</taxon>
        <taxon>Neopterygii</taxon>
        <taxon>Teleostei</taxon>
        <taxon>Ostariophysi</taxon>
        <taxon>Cypriniformes</taxon>
        <taxon>Nemacheilidae</taxon>
        <taxon>Triplophysa</taxon>
    </lineage>
</organism>
<feature type="compositionally biased region" description="Basic and acidic residues" evidence="1">
    <location>
        <begin position="129"/>
        <end position="139"/>
    </location>
</feature>
<keyword evidence="3" id="KW-1185">Reference proteome</keyword>
<dbReference type="Proteomes" id="UP000324632">
    <property type="component" value="Chromosome 5"/>
</dbReference>
<sequence length="410" mass="45306">MKECVQCVQALMPSSGTPSSTTLSSVSDIEMHPLAGSEVRVSKRAFQRLNRSRMTIFAQELAVLVFTKDVLAQSTLTGKSGKGAKAQLHLVKVQAITGGPEEKKEPDLYTASPLYDSDSDVTAIDEESSPLKEPLRNLDSESEDDISSQCPQKYPKLDDDITSALKDKTASLFRQSGINSQQNTVGEQQGIGQTGLRLKGIRNDVGVIMAELDASGLIKRCPGKKKIERRKYFSRGPNHIWHIDDFLEKLFGLRLAPLTENRASSQGTSMMLFENTVRDLTLEQRLWNTHDIRKQKNVAGPFGKPDILFTSPPQGFGDMLCTVDDDLLQYAEQFVCAADEPLLVANEAFKTISGAILRDTSFPPSPDGSLAAYLMLVEKFTTCLERRDIPIPSTFAEANQIYELLANERL</sequence>
<dbReference type="Gene3D" id="1.10.10.2590">
    <property type="entry name" value="BEN domain"/>
    <property type="match status" value="1"/>
</dbReference>
<evidence type="ECO:0000256" key="1">
    <source>
        <dbReference type="SAM" id="MobiDB-lite"/>
    </source>
</evidence>
<gene>
    <name evidence="2" type="ORF">E1301_Tti021664</name>
</gene>